<dbReference type="EMBL" id="BARW01013008">
    <property type="protein sequence ID" value="GAI75110.1"/>
    <property type="molecule type" value="Genomic_DNA"/>
</dbReference>
<name>X1SI80_9ZZZZ</name>
<feature type="coiled-coil region" evidence="1">
    <location>
        <begin position="25"/>
        <end position="52"/>
    </location>
</feature>
<accession>X1SI80</accession>
<evidence type="ECO:0000313" key="2">
    <source>
        <dbReference type="EMBL" id="GAI75110.1"/>
    </source>
</evidence>
<evidence type="ECO:0000256" key="1">
    <source>
        <dbReference type="SAM" id="Coils"/>
    </source>
</evidence>
<organism evidence="2">
    <name type="scientific">marine sediment metagenome</name>
    <dbReference type="NCBI Taxonomy" id="412755"/>
    <lineage>
        <taxon>unclassified sequences</taxon>
        <taxon>metagenomes</taxon>
        <taxon>ecological metagenomes</taxon>
    </lineage>
</organism>
<comment type="caution">
    <text evidence="2">The sequence shown here is derived from an EMBL/GenBank/DDBJ whole genome shotgun (WGS) entry which is preliminary data.</text>
</comment>
<protein>
    <submittedName>
        <fullName evidence="2">Uncharacterized protein</fullName>
    </submittedName>
</protein>
<dbReference type="AlphaFoldDB" id="X1SI80"/>
<proteinExistence type="predicted"/>
<keyword evidence="1" id="KW-0175">Coiled coil</keyword>
<sequence>MSKVKHQEGKKDSSLDKGVRQDPVLNSFRARIEEVESKIALLDQAVTVLKSEVKFIADILRKE</sequence>
<gene>
    <name evidence="2" type="ORF">S12H4_24132</name>
</gene>
<reference evidence="2" key="1">
    <citation type="journal article" date="2014" name="Front. Microbiol.">
        <title>High frequency of phylogenetically diverse reductive dehalogenase-homologous genes in deep subseafloor sedimentary metagenomes.</title>
        <authorList>
            <person name="Kawai M."/>
            <person name="Futagami T."/>
            <person name="Toyoda A."/>
            <person name="Takaki Y."/>
            <person name="Nishi S."/>
            <person name="Hori S."/>
            <person name="Arai W."/>
            <person name="Tsubouchi T."/>
            <person name="Morono Y."/>
            <person name="Uchiyama I."/>
            <person name="Ito T."/>
            <person name="Fujiyama A."/>
            <person name="Inagaki F."/>
            <person name="Takami H."/>
        </authorList>
    </citation>
    <scope>NUCLEOTIDE SEQUENCE</scope>
    <source>
        <strain evidence="2">Expedition CK06-06</strain>
    </source>
</reference>